<gene>
    <name evidence="2" type="ORF">Q5P01_016083</name>
</gene>
<sequence>MPVSPSIPTHATPHPTSIDDWTPRDPAAAQTTLSPVTYSQPVANSFRQAWEQGCIQAGSALRAASSKSGSNVTKATSSGTGKKSMKSSGTIVKSRYMQSAEKTSLSKSNSLTNESNVVPLRPSSPKASSVRPRVETPPRRSVNPHALAMSMSSCETERSMLGKNILQSTFSDGHYFRPDFDISVIKDKTVIENASEPERNPETEKRITEMKTFILAYLTAKMESNTAKLKAEAEMRILQEIEEEEALHNDLWEKKRKYLLAEKNRLVHELLDLQMAALTPVAEAAEQFTKDYNSFATAVDTTRHELPVKNFYIDGDRREFLDKAEVCLKQSEKLLGDCIDGDHKDNSTSLECLRDIKMSSKDISQQLSGAFSELLELSSLVSRHTIYVQQDTEEEQLGTARTHELYCPKQ</sequence>
<dbReference type="EMBL" id="JAUPFM010000012">
    <property type="protein sequence ID" value="KAK2835599.1"/>
    <property type="molecule type" value="Genomic_DNA"/>
</dbReference>
<protein>
    <recommendedName>
        <fullName evidence="4">HAUS augmin-like complex subunit 8</fullName>
    </recommendedName>
</protein>
<evidence type="ECO:0000313" key="3">
    <source>
        <dbReference type="Proteomes" id="UP001187415"/>
    </source>
</evidence>
<dbReference type="AlphaFoldDB" id="A0AA88SDR5"/>
<evidence type="ECO:0000313" key="2">
    <source>
        <dbReference type="EMBL" id="KAK2835599.1"/>
    </source>
</evidence>
<keyword evidence="3" id="KW-1185">Reference proteome</keyword>
<organism evidence="2 3">
    <name type="scientific">Channa striata</name>
    <name type="common">Snakehead murrel</name>
    <name type="synonym">Ophicephalus striatus</name>
    <dbReference type="NCBI Taxonomy" id="64152"/>
    <lineage>
        <taxon>Eukaryota</taxon>
        <taxon>Metazoa</taxon>
        <taxon>Chordata</taxon>
        <taxon>Craniata</taxon>
        <taxon>Vertebrata</taxon>
        <taxon>Euteleostomi</taxon>
        <taxon>Actinopterygii</taxon>
        <taxon>Neopterygii</taxon>
        <taxon>Teleostei</taxon>
        <taxon>Neoteleostei</taxon>
        <taxon>Acanthomorphata</taxon>
        <taxon>Anabantaria</taxon>
        <taxon>Anabantiformes</taxon>
        <taxon>Channoidei</taxon>
        <taxon>Channidae</taxon>
        <taxon>Channa</taxon>
    </lineage>
</organism>
<feature type="compositionally biased region" description="Low complexity" evidence="1">
    <location>
        <begin position="73"/>
        <end position="90"/>
    </location>
</feature>
<dbReference type="Proteomes" id="UP001187415">
    <property type="component" value="Unassembled WGS sequence"/>
</dbReference>
<feature type="compositionally biased region" description="Polar residues" evidence="1">
    <location>
        <begin position="96"/>
        <end position="116"/>
    </location>
</feature>
<feature type="region of interest" description="Disordered" evidence="1">
    <location>
        <begin position="62"/>
        <end position="141"/>
    </location>
</feature>
<reference evidence="2" key="1">
    <citation type="submission" date="2023-07" db="EMBL/GenBank/DDBJ databases">
        <title>Chromosome-level Genome Assembly of Striped Snakehead (Channa striata).</title>
        <authorList>
            <person name="Liu H."/>
        </authorList>
    </citation>
    <scope>NUCLEOTIDE SEQUENCE</scope>
    <source>
        <strain evidence="2">Gz</strain>
        <tissue evidence="2">Muscle</tissue>
    </source>
</reference>
<name>A0AA88SDR5_CHASR</name>
<proteinExistence type="predicted"/>
<evidence type="ECO:0000256" key="1">
    <source>
        <dbReference type="SAM" id="MobiDB-lite"/>
    </source>
</evidence>
<evidence type="ECO:0008006" key="4">
    <source>
        <dbReference type="Google" id="ProtNLM"/>
    </source>
</evidence>
<feature type="region of interest" description="Disordered" evidence="1">
    <location>
        <begin position="1"/>
        <end position="27"/>
    </location>
</feature>
<comment type="caution">
    <text evidence="2">The sequence shown here is derived from an EMBL/GenBank/DDBJ whole genome shotgun (WGS) entry which is preliminary data.</text>
</comment>
<accession>A0AA88SDR5</accession>